<dbReference type="GO" id="GO:0016788">
    <property type="term" value="F:hydrolase activity, acting on ester bonds"/>
    <property type="evidence" value="ECO:0007669"/>
    <property type="project" value="InterPro"/>
</dbReference>
<feature type="transmembrane region" description="Helical" evidence="1">
    <location>
        <begin position="152"/>
        <end position="173"/>
    </location>
</feature>
<gene>
    <name evidence="3" type="ORF">MP11Mi_01270</name>
</gene>
<dbReference type="PANTHER" id="PTHR37981:SF1">
    <property type="entry name" value="SGNH HYDROLASE-TYPE ESTERASE DOMAIN-CONTAINING PROTEIN"/>
    <property type="match status" value="1"/>
</dbReference>
<dbReference type="SUPFAM" id="SSF52266">
    <property type="entry name" value="SGNH hydrolase"/>
    <property type="match status" value="1"/>
</dbReference>
<evidence type="ECO:0000259" key="2">
    <source>
        <dbReference type="Pfam" id="PF13472"/>
    </source>
</evidence>
<reference evidence="3" key="1">
    <citation type="submission" date="2023-06" db="EMBL/GenBank/DDBJ databases">
        <title>Gordonia sp. nov. and Pseudochrobactrum sp. nov., two species isolated from the burying beetle Nicrophorus vespilloides.</title>
        <authorList>
            <person name="Poehlein A."/>
            <person name="Guzman J."/>
            <person name="Daniel R."/>
            <person name="Vilcinskas A."/>
        </authorList>
    </citation>
    <scope>NUCLEOTIDE SEQUENCE</scope>
    <source>
        <strain evidence="3">MP11Mi</strain>
    </source>
</reference>
<accession>A0AA97CTU3</accession>
<protein>
    <recommendedName>
        <fullName evidence="2">SGNH hydrolase-type esterase domain-containing protein</fullName>
    </recommendedName>
</protein>
<evidence type="ECO:0000256" key="1">
    <source>
        <dbReference type="SAM" id="Phobius"/>
    </source>
</evidence>
<feature type="transmembrane region" description="Helical" evidence="1">
    <location>
        <begin position="124"/>
        <end position="145"/>
    </location>
</feature>
<dbReference type="InterPro" id="IPR036514">
    <property type="entry name" value="SGNH_hydro_sf"/>
</dbReference>
<dbReference type="Gene3D" id="3.40.50.1110">
    <property type="entry name" value="SGNH hydrolase"/>
    <property type="match status" value="1"/>
</dbReference>
<keyword evidence="1" id="KW-1133">Transmembrane helix</keyword>
<dbReference type="AlphaFoldDB" id="A0AA97CTU3"/>
<sequence>MAKRLIDGLLIVVATAIAIVVALWVTPMQTVHAVGQTVRVGATAPSLSWSGLSWKGPGQVDLFGQELPTTIEFSGPIRPRLELTDLQLTDELTDLAGPNGDASARTAAQQELTDALVSGWRDYLIIQVLIVAAVAILLLGAVAGWKRRSGRASVAFIVVGVVAAVAVNLGAFVSTAFSTAEQLRGIDSLAGLVGAAPIASAAPRDVPTGRAGKVVVIGDSTAAGIGNPPIADPTTEDTACERTSGSFAAALDRSTTWDVENLACSSATIRSGLLGDQDRGDTTVAPQLARALAAAPSALIVSIGANDVRWSQMIGLCATLPECGGAATDAYFRQQLSVFTSDYLMLLTQLRALPDPPTVVINQYYDPLSGDNGCVRDLGITQEKEEILRGWLQSMNDVLAEGARASSFLTAQPSFAGHGVCSPAPFVQSIDGAAPLHPTTAGGLAIALADQAALLEAGFR</sequence>
<feature type="domain" description="SGNH hydrolase-type esterase" evidence="2">
    <location>
        <begin position="216"/>
        <end position="442"/>
    </location>
</feature>
<organism evidence="3">
    <name type="scientific">Gordonia sp. MP11Mi</name>
    <dbReference type="NCBI Taxonomy" id="3022769"/>
    <lineage>
        <taxon>Bacteria</taxon>
        <taxon>Bacillati</taxon>
        <taxon>Actinomycetota</taxon>
        <taxon>Actinomycetes</taxon>
        <taxon>Mycobacteriales</taxon>
        <taxon>Gordoniaceae</taxon>
        <taxon>Gordonia</taxon>
    </lineage>
</organism>
<dbReference type="EMBL" id="CP128986">
    <property type="protein sequence ID" value="WOC11064.1"/>
    <property type="molecule type" value="Genomic_DNA"/>
</dbReference>
<dbReference type="InterPro" id="IPR037460">
    <property type="entry name" value="SEST-like"/>
</dbReference>
<keyword evidence="1" id="KW-0472">Membrane</keyword>
<feature type="transmembrane region" description="Helical" evidence="1">
    <location>
        <begin position="5"/>
        <end position="25"/>
    </location>
</feature>
<dbReference type="RefSeq" id="WP_420040407.1">
    <property type="nucleotide sequence ID" value="NZ_CP128986.1"/>
</dbReference>
<dbReference type="InterPro" id="IPR013830">
    <property type="entry name" value="SGNH_hydro"/>
</dbReference>
<dbReference type="PANTHER" id="PTHR37981">
    <property type="entry name" value="LIPASE 2"/>
    <property type="match status" value="1"/>
</dbReference>
<dbReference type="GO" id="GO:0006629">
    <property type="term" value="P:lipid metabolic process"/>
    <property type="evidence" value="ECO:0007669"/>
    <property type="project" value="TreeGrafter"/>
</dbReference>
<keyword evidence="1" id="KW-0812">Transmembrane</keyword>
<dbReference type="Pfam" id="PF13472">
    <property type="entry name" value="Lipase_GDSL_2"/>
    <property type="match status" value="1"/>
</dbReference>
<name>A0AA97CTU3_9ACTN</name>
<proteinExistence type="predicted"/>
<evidence type="ECO:0000313" key="3">
    <source>
        <dbReference type="EMBL" id="WOC11064.1"/>
    </source>
</evidence>